<comment type="caution">
    <text evidence="1">The sequence shown here is derived from an EMBL/GenBank/DDBJ whole genome shotgun (WGS) entry which is preliminary data.</text>
</comment>
<accession>A0A0F9NGK6</accession>
<evidence type="ECO:0008006" key="2">
    <source>
        <dbReference type="Google" id="ProtNLM"/>
    </source>
</evidence>
<dbReference type="EMBL" id="LAZR01004176">
    <property type="protein sequence ID" value="KKN11077.1"/>
    <property type="molecule type" value="Genomic_DNA"/>
</dbReference>
<evidence type="ECO:0000313" key="1">
    <source>
        <dbReference type="EMBL" id="KKN11077.1"/>
    </source>
</evidence>
<protein>
    <recommendedName>
        <fullName evidence="2">PIN domain-containing protein</fullName>
    </recommendedName>
</protein>
<gene>
    <name evidence="1" type="ORF">LCGC14_1030070</name>
</gene>
<dbReference type="SUPFAM" id="SSF88723">
    <property type="entry name" value="PIN domain-like"/>
    <property type="match status" value="1"/>
</dbReference>
<name>A0A0F9NGK6_9ZZZZ</name>
<dbReference type="Gene3D" id="3.40.50.1010">
    <property type="entry name" value="5'-nuclease"/>
    <property type="match status" value="1"/>
</dbReference>
<sequence>RVPQFDLLNASIAIANKVILITKDKKHFPRINAFSEFDFLELWE</sequence>
<organism evidence="1">
    <name type="scientific">marine sediment metagenome</name>
    <dbReference type="NCBI Taxonomy" id="412755"/>
    <lineage>
        <taxon>unclassified sequences</taxon>
        <taxon>metagenomes</taxon>
        <taxon>ecological metagenomes</taxon>
    </lineage>
</organism>
<proteinExistence type="predicted"/>
<reference evidence="1" key="1">
    <citation type="journal article" date="2015" name="Nature">
        <title>Complex archaea that bridge the gap between prokaryotes and eukaryotes.</title>
        <authorList>
            <person name="Spang A."/>
            <person name="Saw J.H."/>
            <person name="Jorgensen S.L."/>
            <person name="Zaremba-Niedzwiedzka K."/>
            <person name="Martijn J."/>
            <person name="Lind A.E."/>
            <person name="van Eijk R."/>
            <person name="Schleper C."/>
            <person name="Guy L."/>
            <person name="Ettema T.J."/>
        </authorList>
    </citation>
    <scope>NUCLEOTIDE SEQUENCE</scope>
</reference>
<dbReference type="AlphaFoldDB" id="A0A0F9NGK6"/>
<dbReference type="InterPro" id="IPR029060">
    <property type="entry name" value="PIN-like_dom_sf"/>
</dbReference>
<feature type="non-terminal residue" evidence="1">
    <location>
        <position position="1"/>
    </location>
</feature>